<dbReference type="SUPFAM" id="SSF56235">
    <property type="entry name" value="N-terminal nucleophile aminohydrolases (Ntn hydrolases)"/>
    <property type="match status" value="1"/>
</dbReference>
<proteinExistence type="inferred from homology"/>
<evidence type="ECO:0000313" key="10">
    <source>
        <dbReference type="EMBL" id="MBK3333073.1"/>
    </source>
</evidence>
<dbReference type="PANTHER" id="PTHR43199:SF1">
    <property type="entry name" value="GLUTATHIONE HYDROLASE PROENZYME"/>
    <property type="match status" value="1"/>
</dbReference>
<evidence type="ECO:0000256" key="6">
    <source>
        <dbReference type="ARBA" id="ARBA00023145"/>
    </source>
</evidence>
<evidence type="ECO:0000256" key="9">
    <source>
        <dbReference type="RuleBase" id="RU368036"/>
    </source>
</evidence>
<dbReference type="EC" id="2.3.2.2" evidence="9"/>
<sequence>MKGVIAAGDKLTAEAGAQILRNGGNAFDAAVAAMLAAPLTEPALTSLGGGGFLLAIEKGKNPVIYDFFVDVPPKRIKNPDFYPVYVDFGSTVQEFHIGAGSVAVPGMVAGVYRIYQEKCSMPMEELIKPAVRYGEEGIYLSSMQASFVKLLEPIFTATEEARKIYAPGGKLIDEKSIYKNSDYAYFLKLFAQEGAWIFYEGEIADRIEQLFLENDGLIRKEDLRKYTVEEKDPVYFRFRGYDIFTNAPPSPGGLLIGFTLKLLEDVKLNDYGSVKHLSALIEAMHTTQIFRREYVDRHVHQKDLHLLIEDRNVFEMYRNFFTKRLNLWGNTTHISVIDSEGNAVSVTTTNGEGSGYIIPGTGIMLNNMLGEEDLNPDGFFKWPEHVRLPSMMSPTAVMEDGSLIISLGSAGSNRIRSAIVQVILNYLVFGMDVKTAVQSPRIHYENHTVFLEPGFPSEVIKKIKELYETVVFEEKSLFFGGLQAVTGDFKGAGDDRRGGCVIEVY</sequence>
<gene>
    <name evidence="10" type="primary">ggt</name>
    <name evidence="10" type="ORF">GWK41_08325</name>
</gene>
<keyword evidence="11" id="KW-1185">Reference proteome</keyword>
<evidence type="ECO:0000256" key="1">
    <source>
        <dbReference type="ARBA" id="ARBA00001049"/>
    </source>
</evidence>
<dbReference type="PANTHER" id="PTHR43199">
    <property type="entry name" value="GLUTATHIONE HYDROLASE"/>
    <property type="match status" value="1"/>
</dbReference>
<evidence type="ECO:0000313" key="11">
    <source>
        <dbReference type="Proteomes" id="UP000772812"/>
    </source>
</evidence>
<evidence type="ECO:0000256" key="8">
    <source>
        <dbReference type="ARBA" id="ARBA00047417"/>
    </source>
</evidence>
<comment type="similarity">
    <text evidence="3 9">Belongs to the gamma-glutamyltransferase family.</text>
</comment>
<evidence type="ECO:0000256" key="2">
    <source>
        <dbReference type="ARBA" id="ARBA00001089"/>
    </source>
</evidence>
<dbReference type="EMBL" id="JAACYA010000002">
    <property type="protein sequence ID" value="MBK3333073.1"/>
    <property type="molecule type" value="Genomic_DNA"/>
</dbReference>
<comment type="caution">
    <text evidence="10">The sequence shown here is derived from an EMBL/GenBank/DDBJ whole genome shotgun (WGS) entry which is preliminary data.</text>
</comment>
<protein>
    <recommendedName>
        <fullName evidence="9">Glutathione hydrolase proenzyme</fullName>
        <ecNumber evidence="9">2.3.2.2</ecNumber>
        <ecNumber evidence="9">3.4.19.13</ecNumber>
    </recommendedName>
    <component>
        <recommendedName>
            <fullName evidence="9">Glutathione hydrolase large chain</fullName>
        </recommendedName>
    </component>
    <component>
        <recommendedName>
            <fullName evidence="9">Glutathione hydrolase small chain</fullName>
        </recommendedName>
    </component>
</protein>
<dbReference type="Proteomes" id="UP000772812">
    <property type="component" value="Unassembled WGS sequence"/>
</dbReference>
<dbReference type="NCBIfam" id="TIGR00066">
    <property type="entry name" value="g_glut_trans"/>
    <property type="match status" value="1"/>
</dbReference>
<dbReference type="InterPro" id="IPR043137">
    <property type="entry name" value="GGT_ssub_C"/>
</dbReference>
<dbReference type="Gene3D" id="3.60.20.40">
    <property type="match status" value="1"/>
</dbReference>
<dbReference type="GO" id="GO:0103068">
    <property type="term" value="F:leukotriene C4 gamma-glutamyl transferase activity"/>
    <property type="evidence" value="ECO:0007669"/>
    <property type="project" value="UniProtKB-EC"/>
</dbReference>
<dbReference type="InterPro" id="IPR051792">
    <property type="entry name" value="GGT_bact"/>
</dbReference>
<dbReference type="PRINTS" id="PR01210">
    <property type="entry name" value="GGTRANSPTASE"/>
</dbReference>
<comment type="subunit">
    <text evidence="9">This enzyme consists of two polypeptide chains, which are synthesized in precursor form from a single polypeptide.</text>
</comment>
<evidence type="ECO:0000256" key="4">
    <source>
        <dbReference type="ARBA" id="ARBA00022679"/>
    </source>
</evidence>
<dbReference type="InterPro" id="IPR000101">
    <property type="entry name" value="GGT_peptidase"/>
</dbReference>
<evidence type="ECO:0000256" key="5">
    <source>
        <dbReference type="ARBA" id="ARBA00022801"/>
    </source>
</evidence>
<keyword evidence="4 9" id="KW-0808">Transferase</keyword>
<keyword evidence="9" id="KW-0317">Glutathione biosynthesis</keyword>
<keyword evidence="7 9" id="KW-0012">Acyltransferase</keyword>
<keyword evidence="6 9" id="KW-0865">Zymogen</keyword>
<comment type="pathway">
    <text evidence="9">Sulfur metabolism; glutathione metabolism.</text>
</comment>
<dbReference type="RefSeq" id="WP_200674473.1">
    <property type="nucleotide sequence ID" value="NZ_JAACYA010000002.1"/>
</dbReference>
<organism evidence="10 11">
    <name type="scientific">Persephonella atlantica</name>
    <dbReference type="NCBI Taxonomy" id="2699429"/>
    <lineage>
        <taxon>Bacteria</taxon>
        <taxon>Pseudomonadati</taxon>
        <taxon>Aquificota</taxon>
        <taxon>Aquificia</taxon>
        <taxon>Aquificales</taxon>
        <taxon>Hydrogenothermaceae</taxon>
        <taxon>Persephonella</taxon>
    </lineage>
</organism>
<dbReference type="Gene3D" id="1.10.246.130">
    <property type="match status" value="1"/>
</dbReference>
<comment type="catalytic activity">
    <reaction evidence="8 9">
        <text>an N-terminal (5-L-glutamyl)-[peptide] + an alpha-amino acid = 5-L-glutamyl amino acid + an N-terminal L-alpha-aminoacyl-[peptide]</text>
        <dbReference type="Rhea" id="RHEA:23904"/>
        <dbReference type="Rhea" id="RHEA-COMP:9780"/>
        <dbReference type="Rhea" id="RHEA-COMP:9795"/>
        <dbReference type="ChEBI" id="CHEBI:77644"/>
        <dbReference type="ChEBI" id="CHEBI:78597"/>
        <dbReference type="ChEBI" id="CHEBI:78599"/>
        <dbReference type="ChEBI" id="CHEBI:78608"/>
        <dbReference type="EC" id="2.3.2.2"/>
    </reaction>
</comment>
<name>A0ABS1GJG6_9AQUI</name>
<comment type="PTM">
    <text evidence="9">Cleaved by autocatalysis into a large and a small subunit.</text>
</comment>
<dbReference type="InterPro" id="IPR029055">
    <property type="entry name" value="Ntn_hydrolases_N"/>
</dbReference>
<accession>A0ABS1GJG6</accession>
<comment type="catalytic activity">
    <reaction evidence="2 9">
        <text>glutathione + H2O = L-cysteinylglycine + L-glutamate</text>
        <dbReference type="Rhea" id="RHEA:28807"/>
        <dbReference type="ChEBI" id="CHEBI:15377"/>
        <dbReference type="ChEBI" id="CHEBI:29985"/>
        <dbReference type="ChEBI" id="CHEBI:57925"/>
        <dbReference type="ChEBI" id="CHEBI:61694"/>
        <dbReference type="EC" id="3.4.19.13"/>
    </reaction>
</comment>
<keyword evidence="5 9" id="KW-0378">Hydrolase</keyword>
<reference evidence="10 11" key="1">
    <citation type="journal article" date="2021" name="Syst. Appl. Microbiol.">
        <title>Persephonella atlantica sp. nov.: How to adapt to physico-chemical gradients in high temperature hydrothermal habitats.</title>
        <authorList>
            <person name="Francois D.X."/>
            <person name="Godfroy A."/>
            <person name="Mathien C."/>
            <person name="Aube J."/>
            <person name="Cathalot C."/>
            <person name="Lesongeur F."/>
            <person name="L'Haridon S."/>
            <person name="Philippon X."/>
            <person name="Roussel E.G."/>
        </authorList>
    </citation>
    <scope>NUCLEOTIDE SEQUENCE [LARGE SCALE GENOMIC DNA]</scope>
    <source>
        <strain evidence="10 11">MO1340</strain>
    </source>
</reference>
<dbReference type="InterPro" id="IPR043138">
    <property type="entry name" value="GGT_lsub"/>
</dbReference>
<dbReference type="EC" id="3.4.19.13" evidence="9"/>
<evidence type="ECO:0000256" key="3">
    <source>
        <dbReference type="ARBA" id="ARBA00009381"/>
    </source>
</evidence>
<evidence type="ECO:0000256" key="7">
    <source>
        <dbReference type="ARBA" id="ARBA00023315"/>
    </source>
</evidence>
<comment type="catalytic activity">
    <reaction evidence="1 9">
        <text>an S-substituted glutathione + H2O = an S-substituted L-cysteinylglycine + L-glutamate</text>
        <dbReference type="Rhea" id="RHEA:59468"/>
        <dbReference type="ChEBI" id="CHEBI:15377"/>
        <dbReference type="ChEBI" id="CHEBI:29985"/>
        <dbReference type="ChEBI" id="CHEBI:90779"/>
        <dbReference type="ChEBI" id="CHEBI:143103"/>
        <dbReference type="EC" id="3.4.19.13"/>
    </reaction>
</comment>
<dbReference type="Pfam" id="PF01019">
    <property type="entry name" value="G_glu_transpept"/>
    <property type="match status" value="1"/>
</dbReference>